<name>A0A926ENP8_9FIRM</name>
<dbReference type="NCBIfam" id="TIGR00444">
    <property type="entry name" value="mazG"/>
    <property type="match status" value="1"/>
</dbReference>
<accession>A0A926ENP8</accession>
<dbReference type="Gene3D" id="1.10.287.1080">
    <property type="entry name" value="MazG-like"/>
    <property type="match status" value="2"/>
</dbReference>
<dbReference type="InterPro" id="IPR011551">
    <property type="entry name" value="NTP_PyrPHydrolase_MazG"/>
</dbReference>
<keyword evidence="3" id="KW-0378">Hydrolase</keyword>
<dbReference type="GO" id="GO:0046061">
    <property type="term" value="P:dATP catabolic process"/>
    <property type="evidence" value="ECO:0007669"/>
    <property type="project" value="TreeGrafter"/>
</dbReference>
<protein>
    <submittedName>
        <fullName evidence="3">Nucleoside triphosphate pyrophosphohydrolase</fullName>
        <ecNumber evidence="3">3.6.1.9</ecNumber>
    </submittedName>
</protein>
<dbReference type="GO" id="GO:0046081">
    <property type="term" value="P:dUTP catabolic process"/>
    <property type="evidence" value="ECO:0007669"/>
    <property type="project" value="TreeGrafter"/>
</dbReference>
<dbReference type="FunFam" id="1.10.287.1080:FF:000003">
    <property type="entry name" value="Nucleoside triphosphate pyrophosphohydrolase"/>
    <property type="match status" value="1"/>
</dbReference>
<evidence type="ECO:0000313" key="4">
    <source>
        <dbReference type="Proteomes" id="UP000623678"/>
    </source>
</evidence>
<dbReference type="PANTHER" id="PTHR30522">
    <property type="entry name" value="NUCLEOSIDE TRIPHOSPHATE PYROPHOSPHOHYDROLASE"/>
    <property type="match status" value="1"/>
</dbReference>
<evidence type="ECO:0000256" key="1">
    <source>
        <dbReference type="SAM" id="Coils"/>
    </source>
</evidence>
<dbReference type="CDD" id="cd11528">
    <property type="entry name" value="NTP-PPase_MazG_Nterm"/>
    <property type="match status" value="1"/>
</dbReference>
<evidence type="ECO:0000259" key="2">
    <source>
        <dbReference type="Pfam" id="PF03819"/>
    </source>
</evidence>
<dbReference type="CDD" id="cd11529">
    <property type="entry name" value="NTP-PPase_MazG_Cterm"/>
    <property type="match status" value="1"/>
</dbReference>
<dbReference type="GO" id="GO:0046052">
    <property type="term" value="P:UTP catabolic process"/>
    <property type="evidence" value="ECO:0007669"/>
    <property type="project" value="TreeGrafter"/>
</dbReference>
<dbReference type="EMBL" id="JACRTD010000003">
    <property type="protein sequence ID" value="MBC8585006.1"/>
    <property type="molecule type" value="Genomic_DNA"/>
</dbReference>
<sequence>MSVQYPKKERYGIDDLIEIMKILRSEDGCPWDREQDHKSIRNNFLEETYEVLDAIDRQDPQDLCEELGDVMLQVVFHSRMEEEAGGFDFGDVCDGICKKLIIRHPHVFSTIEVSGSEEVLSNWDKIKQKTKGQTTAAQTLRSVPAVFPSLMRSGKVQHRAAKAGFDYPNVQWAINDLKSEMDELEQAIAQQDKENIQEELGDLLFSVVNVSRFVGVDAEESLAASCEKFIRRFEQVEEMASQQEINMKESSIEQLDELWKQAKKKL</sequence>
<feature type="coiled-coil region" evidence="1">
    <location>
        <begin position="167"/>
        <end position="194"/>
    </location>
</feature>
<dbReference type="GO" id="GO:0006203">
    <property type="term" value="P:dGTP catabolic process"/>
    <property type="evidence" value="ECO:0007669"/>
    <property type="project" value="TreeGrafter"/>
</dbReference>
<dbReference type="GO" id="GO:0047429">
    <property type="term" value="F:nucleoside triphosphate diphosphatase activity"/>
    <property type="evidence" value="ECO:0007669"/>
    <property type="project" value="UniProtKB-EC"/>
</dbReference>
<organism evidence="3 4">
    <name type="scientific">Youxingia wuxianensis</name>
    <dbReference type="NCBI Taxonomy" id="2763678"/>
    <lineage>
        <taxon>Bacteria</taxon>
        <taxon>Bacillati</taxon>
        <taxon>Bacillota</taxon>
        <taxon>Clostridia</taxon>
        <taxon>Eubacteriales</taxon>
        <taxon>Oscillospiraceae</taxon>
        <taxon>Youxingia</taxon>
    </lineage>
</organism>
<keyword evidence="1" id="KW-0175">Coiled coil</keyword>
<dbReference type="GO" id="GO:0006950">
    <property type="term" value="P:response to stress"/>
    <property type="evidence" value="ECO:0007669"/>
    <property type="project" value="UniProtKB-ARBA"/>
</dbReference>
<reference evidence="3" key="1">
    <citation type="submission" date="2020-08" db="EMBL/GenBank/DDBJ databases">
        <title>Genome public.</title>
        <authorList>
            <person name="Liu C."/>
            <person name="Sun Q."/>
        </authorList>
    </citation>
    <scope>NUCLEOTIDE SEQUENCE</scope>
    <source>
        <strain evidence="3">NSJ-64</strain>
    </source>
</reference>
<dbReference type="SUPFAM" id="SSF101386">
    <property type="entry name" value="all-alpha NTP pyrophosphatases"/>
    <property type="match status" value="2"/>
</dbReference>
<gene>
    <name evidence="3" type="primary">mazG</name>
    <name evidence="3" type="ORF">H8705_05355</name>
</gene>
<dbReference type="GO" id="GO:0046047">
    <property type="term" value="P:TTP catabolic process"/>
    <property type="evidence" value="ECO:0007669"/>
    <property type="project" value="TreeGrafter"/>
</dbReference>
<keyword evidence="4" id="KW-1185">Reference proteome</keyword>
<dbReference type="NCBIfam" id="NF007113">
    <property type="entry name" value="PRK09562.1"/>
    <property type="match status" value="1"/>
</dbReference>
<feature type="domain" description="NTP pyrophosphohydrolase MazG-like" evidence="2">
    <location>
        <begin position="176"/>
        <end position="236"/>
    </location>
</feature>
<dbReference type="PANTHER" id="PTHR30522:SF0">
    <property type="entry name" value="NUCLEOSIDE TRIPHOSPHATE PYROPHOSPHOHYDROLASE"/>
    <property type="match status" value="1"/>
</dbReference>
<dbReference type="RefSeq" id="WP_262394789.1">
    <property type="nucleotide sequence ID" value="NZ_JACRTD010000003.1"/>
</dbReference>
<dbReference type="InterPro" id="IPR004518">
    <property type="entry name" value="MazG-like_dom"/>
</dbReference>
<dbReference type="Pfam" id="PF03819">
    <property type="entry name" value="MazG"/>
    <property type="match status" value="2"/>
</dbReference>
<comment type="caution">
    <text evidence="3">The sequence shown here is derived from an EMBL/GenBank/DDBJ whole genome shotgun (WGS) entry which is preliminary data.</text>
</comment>
<dbReference type="AlphaFoldDB" id="A0A926ENP8"/>
<dbReference type="InterPro" id="IPR048011">
    <property type="entry name" value="NTP-PPase_MazG-like_C"/>
</dbReference>
<feature type="domain" description="NTP pyrophosphohydrolase MazG-like" evidence="2">
    <location>
        <begin position="35"/>
        <end position="108"/>
    </location>
</feature>
<proteinExistence type="predicted"/>
<evidence type="ECO:0000313" key="3">
    <source>
        <dbReference type="EMBL" id="MBC8585006.1"/>
    </source>
</evidence>
<dbReference type="Proteomes" id="UP000623678">
    <property type="component" value="Unassembled WGS sequence"/>
</dbReference>
<dbReference type="FunFam" id="1.10.287.1080:FF:000001">
    <property type="entry name" value="Nucleoside triphosphate pyrophosphohydrolase"/>
    <property type="match status" value="1"/>
</dbReference>
<dbReference type="GO" id="GO:0046076">
    <property type="term" value="P:dTTP catabolic process"/>
    <property type="evidence" value="ECO:0007669"/>
    <property type="project" value="TreeGrafter"/>
</dbReference>
<dbReference type="InterPro" id="IPR048015">
    <property type="entry name" value="NTP-PPase_MazG-like_N"/>
</dbReference>
<dbReference type="EC" id="3.6.1.9" evidence="3"/>